<keyword evidence="5" id="KW-1185">Reference proteome</keyword>
<proteinExistence type="predicted"/>
<feature type="domain" description="YgxA-like substrate binding" evidence="3">
    <location>
        <begin position="119"/>
        <end position="218"/>
    </location>
</feature>
<dbReference type="Gene3D" id="3.30.460.10">
    <property type="entry name" value="Beta Polymerase, domain 2"/>
    <property type="match status" value="1"/>
</dbReference>
<dbReference type="Pfam" id="PF14540">
    <property type="entry name" value="NTF-like"/>
    <property type="match status" value="1"/>
</dbReference>
<feature type="domain" description="YgxA-like helix-turn-helix" evidence="2">
    <location>
        <begin position="224"/>
        <end position="285"/>
    </location>
</feature>
<evidence type="ECO:0000313" key="4">
    <source>
        <dbReference type="EMBL" id="MDQ0163090.1"/>
    </source>
</evidence>
<protein>
    <recommendedName>
        <fullName evidence="6">Nucleotidyltransferase-like protein</fullName>
    </recommendedName>
</protein>
<evidence type="ECO:0000259" key="3">
    <source>
        <dbReference type="Pfam" id="PF22339"/>
    </source>
</evidence>
<dbReference type="InterPro" id="IPR043519">
    <property type="entry name" value="NT_sf"/>
</dbReference>
<dbReference type="Proteomes" id="UP001225646">
    <property type="component" value="Unassembled WGS sequence"/>
</dbReference>
<feature type="domain" description="Nucleotidyltransferase-like" evidence="1">
    <location>
        <begin position="1"/>
        <end position="118"/>
    </location>
</feature>
<accession>A0ABT9VQ21</accession>
<sequence length="293" mass="34678">MKDILRPIYQERASHPETQAVIMVEKKSQTSPQTDNLDVALLIITKHAEKPLFIKHYEFNNQKAALHIVTEQQLNEWILLGTNRRIIDWILNGKVLFDRNEYLVKLIERLHTFPFKERKLKISIEFGKLIRRYMEGKAFFEGKHYLDAYNHIVHALHHLARLEVIDRGFHPEITVWNQVKHIEPQVHKLYNELVDSGEELHKRLELLFLAFDFLIHSKTKLGASHLLKILSEKNVWFFAELIEHPEVKFYAVDLSVLLEFLIERKLVEVKRIETKGHGIYHRGYSLKKSVDTI</sequence>
<name>A0ABT9VQ21_9BACI</name>
<dbReference type="Pfam" id="PF22339">
    <property type="entry name" value="YgxA-like_sub_bind"/>
    <property type="match status" value="1"/>
</dbReference>
<dbReference type="Gene3D" id="1.10.10.10">
    <property type="entry name" value="Winged helix-like DNA-binding domain superfamily/Winged helix DNA-binding domain"/>
    <property type="match status" value="1"/>
</dbReference>
<gene>
    <name evidence="4" type="ORF">J2S06_002167</name>
</gene>
<dbReference type="InterPro" id="IPR041143">
    <property type="entry name" value="YgxA_HTH"/>
</dbReference>
<evidence type="ECO:0000259" key="2">
    <source>
        <dbReference type="Pfam" id="PF18576"/>
    </source>
</evidence>
<dbReference type="InterPro" id="IPR036388">
    <property type="entry name" value="WH-like_DNA-bd_sf"/>
</dbReference>
<reference evidence="4 5" key="1">
    <citation type="submission" date="2023-07" db="EMBL/GenBank/DDBJ databases">
        <title>Genomic Encyclopedia of Type Strains, Phase IV (KMG-IV): sequencing the most valuable type-strain genomes for metagenomic binning, comparative biology and taxonomic classification.</title>
        <authorList>
            <person name="Goeker M."/>
        </authorList>
    </citation>
    <scope>NUCLEOTIDE SEQUENCE [LARGE SCALE GENOMIC DNA]</scope>
    <source>
        <strain evidence="4 5">DSM 19092</strain>
    </source>
</reference>
<dbReference type="EMBL" id="JAUSTR010000009">
    <property type="protein sequence ID" value="MDQ0163090.1"/>
    <property type="molecule type" value="Genomic_DNA"/>
</dbReference>
<dbReference type="Gene3D" id="1.20.120.330">
    <property type="entry name" value="Nucleotidyltransferases domain 2"/>
    <property type="match status" value="1"/>
</dbReference>
<dbReference type="Pfam" id="PF18576">
    <property type="entry name" value="HTH_52"/>
    <property type="match status" value="1"/>
</dbReference>
<dbReference type="InterPro" id="IPR029348">
    <property type="entry name" value="NTF-like"/>
</dbReference>
<comment type="caution">
    <text evidence="4">The sequence shown here is derived from an EMBL/GenBank/DDBJ whole genome shotgun (WGS) entry which is preliminary data.</text>
</comment>
<organism evidence="4 5">
    <name type="scientific">Aeribacillus alveayuensis</name>
    <dbReference type="NCBI Taxonomy" id="279215"/>
    <lineage>
        <taxon>Bacteria</taxon>
        <taxon>Bacillati</taxon>
        <taxon>Bacillota</taxon>
        <taxon>Bacilli</taxon>
        <taxon>Bacillales</taxon>
        <taxon>Bacillaceae</taxon>
        <taxon>Aeribacillus</taxon>
    </lineage>
</organism>
<evidence type="ECO:0000313" key="5">
    <source>
        <dbReference type="Proteomes" id="UP001225646"/>
    </source>
</evidence>
<dbReference type="InterPro" id="IPR054515">
    <property type="entry name" value="YgxA-like_substrate-bd"/>
</dbReference>
<evidence type="ECO:0000259" key="1">
    <source>
        <dbReference type="Pfam" id="PF14540"/>
    </source>
</evidence>
<dbReference type="RefSeq" id="WP_419152285.1">
    <property type="nucleotide sequence ID" value="NZ_JAUSTR010000009.1"/>
</dbReference>
<evidence type="ECO:0008006" key="6">
    <source>
        <dbReference type="Google" id="ProtNLM"/>
    </source>
</evidence>